<dbReference type="Proteomes" id="UP000028838">
    <property type="component" value="Unassembled WGS sequence"/>
</dbReference>
<feature type="region of interest" description="Disordered" evidence="1">
    <location>
        <begin position="54"/>
        <end position="85"/>
    </location>
</feature>
<comment type="caution">
    <text evidence="2">The sequence shown here is derived from an EMBL/GenBank/DDBJ whole genome shotgun (WGS) entry which is preliminary data.</text>
</comment>
<keyword evidence="2" id="KW-0326">Glycosidase</keyword>
<keyword evidence="2" id="KW-0378">Hydrolase</keyword>
<accession>A0A086KFZ4</accession>
<evidence type="ECO:0000256" key="1">
    <source>
        <dbReference type="SAM" id="MobiDB-lite"/>
    </source>
</evidence>
<feature type="compositionally biased region" description="Basic and acidic residues" evidence="1">
    <location>
        <begin position="171"/>
        <end position="182"/>
    </location>
</feature>
<dbReference type="AlphaFoldDB" id="A0A086KFZ4"/>
<name>A0A086KFZ4_TOXGO</name>
<feature type="region of interest" description="Disordered" evidence="1">
    <location>
        <begin position="101"/>
        <end position="193"/>
    </location>
</feature>
<reference evidence="2 3" key="1">
    <citation type="submission" date="2014-07" db="EMBL/GenBank/DDBJ databases">
        <authorList>
            <person name="Sibley D."/>
            <person name="Venepally P."/>
            <person name="Karamycheva S."/>
            <person name="Hadjithomas M."/>
            <person name="Khan A."/>
            <person name="Brunk B."/>
            <person name="Roos D."/>
            <person name="Caler E."/>
            <person name="Lorenzi H."/>
        </authorList>
    </citation>
    <scope>NUCLEOTIDE SEQUENCE [LARGE SCALE GENOMIC DNA]</scope>
    <source>
        <strain evidence="2 3">FOU</strain>
    </source>
</reference>
<feature type="compositionally biased region" description="Basic and acidic residues" evidence="1">
    <location>
        <begin position="60"/>
        <end position="76"/>
    </location>
</feature>
<evidence type="ECO:0000313" key="3">
    <source>
        <dbReference type="Proteomes" id="UP000028838"/>
    </source>
</evidence>
<feature type="compositionally biased region" description="Basic and acidic residues" evidence="1">
    <location>
        <begin position="101"/>
        <end position="113"/>
    </location>
</feature>
<proteinExistence type="predicted"/>
<protein>
    <submittedName>
        <fullName evidence="2">Glycosyl hydrolases family 35 protein</fullName>
        <ecNumber evidence="2">3.2.1.23</ecNumber>
    </submittedName>
</protein>
<dbReference type="EMBL" id="AEYH02002087">
    <property type="protein sequence ID" value="KFG43312.1"/>
    <property type="molecule type" value="Genomic_DNA"/>
</dbReference>
<organism evidence="2 3">
    <name type="scientific">Toxoplasma gondii FOU</name>
    <dbReference type="NCBI Taxonomy" id="943167"/>
    <lineage>
        <taxon>Eukaryota</taxon>
        <taxon>Sar</taxon>
        <taxon>Alveolata</taxon>
        <taxon>Apicomplexa</taxon>
        <taxon>Conoidasida</taxon>
        <taxon>Coccidia</taxon>
        <taxon>Eucoccidiorida</taxon>
        <taxon>Eimeriorina</taxon>
        <taxon>Sarcocystidae</taxon>
        <taxon>Toxoplasma</taxon>
    </lineage>
</organism>
<evidence type="ECO:0000313" key="2">
    <source>
        <dbReference type="EMBL" id="KFG43312.1"/>
    </source>
</evidence>
<dbReference type="Gene3D" id="3.20.20.80">
    <property type="entry name" value="Glycosidases"/>
    <property type="match status" value="1"/>
</dbReference>
<sequence>MVALSRPGASPSRCCPRSAPLSVLSRSSLFTALSCVVLVSALLSFLPAKALQNQSLDSSELERPATHDAGKLRDGESETAYSYPSRVLGSGDKVIRRHGERADKRLESAKELTEASGGRGSTAKELKKRKSARASECSAPQWVKPPGNEEQSSSRLAEVSPDGELQSPTRRLRDESEKERLSPVEPEDAEGGLVRYKQISKNAEPYSVRVEGRFLRLGGRKTLLLAAGMSSYFFYSEGSDWTTFLRNARAAGCNAVHTTVVWG</sequence>
<dbReference type="EC" id="3.2.1.23" evidence="2"/>
<dbReference type="GO" id="GO:0004565">
    <property type="term" value="F:beta-galactosidase activity"/>
    <property type="evidence" value="ECO:0007669"/>
    <property type="project" value="UniProtKB-EC"/>
</dbReference>
<gene>
    <name evidence="2" type="ORF">TGFOU_320588A</name>
</gene>
<dbReference type="VEuPathDB" id="ToxoDB:TGFOU_320588A"/>
<feature type="non-terminal residue" evidence="2">
    <location>
        <position position="263"/>
    </location>
</feature>